<comment type="caution">
    <text evidence="2">The sequence shown here is derived from an EMBL/GenBank/DDBJ whole genome shotgun (WGS) entry which is preliminary data.</text>
</comment>
<reference evidence="2 3" key="1">
    <citation type="submission" date="2024-08" db="EMBL/GenBank/DDBJ databases">
        <authorList>
            <person name="Will J Nash"/>
            <person name="Angela Man"/>
            <person name="Seanna McTaggart"/>
            <person name="Kendall Baker"/>
            <person name="Tom Barker"/>
            <person name="Leah Catchpole"/>
            <person name="Alex Durrant"/>
            <person name="Karim Gharbi"/>
            <person name="Naomi Irish"/>
            <person name="Gemy Kaithakottil"/>
            <person name="Debby Ku"/>
            <person name="Aaliyah Providence"/>
            <person name="Felix Shaw"/>
            <person name="David Swarbreck"/>
            <person name="Chris Watkins"/>
            <person name="Ann M. McCartney"/>
            <person name="Giulio Formenti"/>
            <person name="Alice Mouton"/>
            <person name="Noel Vella"/>
            <person name="Bjorn M von Reumont"/>
            <person name="Adriana Vella"/>
            <person name="Wilfried Haerty"/>
        </authorList>
    </citation>
    <scope>NUCLEOTIDE SEQUENCE [LARGE SCALE GENOMIC DNA]</scope>
</reference>
<dbReference type="PANTHER" id="PTHR21096:SF0">
    <property type="entry name" value="PROTEIN FAM136A"/>
    <property type="match status" value="1"/>
</dbReference>
<gene>
    <name evidence="2" type="ORF">XYLVIOL_LOCUS438</name>
</gene>
<dbReference type="EMBL" id="CAXAJV020001281">
    <property type="protein sequence ID" value="CAL7933375.1"/>
    <property type="molecule type" value="Genomic_DNA"/>
</dbReference>
<evidence type="ECO:0008006" key="4">
    <source>
        <dbReference type="Google" id="ProtNLM"/>
    </source>
</evidence>
<accession>A0ABP1N129</accession>
<dbReference type="Pfam" id="PF05811">
    <property type="entry name" value="DUF842"/>
    <property type="match status" value="1"/>
</dbReference>
<comment type="similarity">
    <text evidence="1">Belongs to the FAM136 family.</text>
</comment>
<keyword evidence="3" id="KW-1185">Reference proteome</keyword>
<proteinExistence type="inferred from homology"/>
<sequence length="141" mass="16720">MVEEQQRRMEEYTIKLEEVIDKSIRKMKADAYRCAANCCDNEVHSMQKVQNCITTCNNPLDRAHEYITEEFERVKNRLRRCVMDCNDNIKDAAGPNPLRRDMEKYKEPFDKCVMNCVDNYCEMLSNLGETMKNVLSEQKYQ</sequence>
<evidence type="ECO:0000313" key="2">
    <source>
        <dbReference type="EMBL" id="CAL7933375.1"/>
    </source>
</evidence>
<evidence type="ECO:0000256" key="1">
    <source>
        <dbReference type="ARBA" id="ARBA00009952"/>
    </source>
</evidence>
<dbReference type="InterPro" id="IPR008560">
    <property type="entry name" value="DUF842_euk"/>
</dbReference>
<dbReference type="Proteomes" id="UP001642520">
    <property type="component" value="Unassembled WGS sequence"/>
</dbReference>
<organism evidence="2 3">
    <name type="scientific">Xylocopa violacea</name>
    <name type="common">Violet carpenter bee</name>
    <name type="synonym">Apis violacea</name>
    <dbReference type="NCBI Taxonomy" id="135666"/>
    <lineage>
        <taxon>Eukaryota</taxon>
        <taxon>Metazoa</taxon>
        <taxon>Ecdysozoa</taxon>
        <taxon>Arthropoda</taxon>
        <taxon>Hexapoda</taxon>
        <taxon>Insecta</taxon>
        <taxon>Pterygota</taxon>
        <taxon>Neoptera</taxon>
        <taxon>Endopterygota</taxon>
        <taxon>Hymenoptera</taxon>
        <taxon>Apocrita</taxon>
        <taxon>Aculeata</taxon>
        <taxon>Apoidea</taxon>
        <taxon>Anthophila</taxon>
        <taxon>Apidae</taxon>
        <taxon>Xylocopa</taxon>
        <taxon>Xylocopa</taxon>
    </lineage>
</organism>
<evidence type="ECO:0000313" key="3">
    <source>
        <dbReference type="Proteomes" id="UP001642520"/>
    </source>
</evidence>
<protein>
    <recommendedName>
        <fullName evidence="4">Protein FAM136A</fullName>
    </recommendedName>
</protein>
<dbReference type="PANTHER" id="PTHR21096">
    <property type="entry name" value="PROTEIN FAM136A"/>
    <property type="match status" value="1"/>
</dbReference>
<name>A0ABP1N129_XYLVO</name>